<dbReference type="GO" id="GO:0006999">
    <property type="term" value="P:nuclear pore organization"/>
    <property type="evidence" value="ECO:0007669"/>
    <property type="project" value="TreeGrafter"/>
</dbReference>
<dbReference type="AlphaFoldDB" id="A0A139HAG5"/>
<evidence type="ECO:0000259" key="5">
    <source>
        <dbReference type="Pfam" id="PF24519"/>
    </source>
</evidence>
<dbReference type="InterPro" id="IPR056544">
    <property type="entry name" value="Ig_POM152"/>
</dbReference>
<feature type="domain" description="Nucleoporin POM152 immunoglobulin-like" evidence="2">
    <location>
        <begin position="885"/>
        <end position="974"/>
    </location>
</feature>
<dbReference type="OrthoDB" id="5529162at2759"/>
<feature type="compositionally biased region" description="Polar residues" evidence="1">
    <location>
        <begin position="32"/>
        <end position="53"/>
    </location>
</feature>
<dbReference type="GO" id="GO:0006606">
    <property type="term" value="P:protein import into nucleus"/>
    <property type="evidence" value="ECO:0007669"/>
    <property type="project" value="TreeGrafter"/>
</dbReference>
<evidence type="ECO:0000256" key="1">
    <source>
        <dbReference type="SAM" id="MobiDB-lite"/>
    </source>
</evidence>
<proteinExistence type="predicted"/>
<dbReference type="InterPro" id="IPR056541">
    <property type="entry name" value="Ig-like_POM152"/>
</dbReference>
<dbReference type="STRING" id="321146.A0A139HAG5"/>
<organism evidence="7 8">
    <name type="scientific">Pseudocercospora eumusae</name>
    <dbReference type="NCBI Taxonomy" id="321146"/>
    <lineage>
        <taxon>Eukaryota</taxon>
        <taxon>Fungi</taxon>
        <taxon>Dikarya</taxon>
        <taxon>Ascomycota</taxon>
        <taxon>Pezizomycotina</taxon>
        <taxon>Dothideomycetes</taxon>
        <taxon>Dothideomycetidae</taxon>
        <taxon>Mycosphaerellales</taxon>
        <taxon>Mycosphaerellaceae</taxon>
        <taxon>Pseudocercospora</taxon>
    </lineage>
</organism>
<dbReference type="Proteomes" id="UP000070133">
    <property type="component" value="Unassembled WGS sequence"/>
</dbReference>
<evidence type="ECO:0000313" key="7">
    <source>
        <dbReference type="EMBL" id="KXS99434.1"/>
    </source>
</evidence>
<feature type="domain" description="Nucleoporin POM152 ninth Ig-like" evidence="6">
    <location>
        <begin position="1084"/>
        <end position="1162"/>
    </location>
</feature>
<dbReference type="Pfam" id="PF24312">
    <property type="entry name" value="Ig-like_POM152"/>
    <property type="match status" value="3"/>
</dbReference>
<dbReference type="GO" id="GO:0017056">
    <property type="term" value="F:structural constituent of nuclear pore"/>
    <property type="evidence" value="ECO:0007669"/>
    <property type="project" value="InterPro"/>
</dbReference>
<dbReference type="InterPro" id="IPR056540">
    <property type="entry name" value="TMD_POM152"/>
</dbReference>
<dbReference type="InterPro" id="IPR056543">
    <property type="entry name" value="Ig-like_POM152_9th"/>
</dbReference>
<gene>
    <name evidence="7" type="ORF">AC578_8142</name>
</gene>
<feature type="domain" description="Nucleoporin POM152 Ig-like" evidence="4">
    <location>
        <begin position="1168"/>
        <end position="1254"/>
    </location>
</feature>
<sequence length="1274" mass="141908">MERTPRPRTGAWPNTPQPRDPLRQSHPFKRQSPASQQKALPQIPTLSTAPTTPSEPLIPTHIIDAPTQRLYATAFWVALCTWRIYDYLGLQESEEQSLWLFMKWVAMDGVFLFALPGLRIPWLEWTSATMTLIFLVHAIADAMLMFRIPIPIMAGFAALWRGLWGAYETAVNEHNVNPESVLFNDSLILGRQVIHILPEGSAIMNPEREAFCIDQTRTEVKLPITINATEPIGMEIVHVDLETQANSTLSISKSQLKHMHKEASRLLTYSDDPDKPKTLYYTVKKPGLYLLSKVVDASNLEVSRKNLAHTVVVPCPRVDFPPIQQDTCRGDVSNVQFEVIGTPPMKVKYRKRINKDTQQTTFENIQPEDFLSPLLKADHNSLVVPRRMDTEWARARKVTVPLSEGLTVAGEWMYAIDEIIDGFGNKVTYSNRDQAEQEKKNAKYTGHNLHQVLHVHERPSVELAGCTPQRPMKVAKGRSASLPVKYGSTGRGPVKNTSYHLEYIFSPQRDMTTSEGHSASPQTKKVSMDSFHQQPQISEPGLYTLTGVSSDFCSGDVLEPASCLLQNPPEPELKISHQNITDQCAGRAIGLVVDLDLTGTPPFEVSYKMVRTGDRHHKMEVETINGLRGQLQLTPREAGQYTYEFDSISDAVYHNQKLPKSLKIEQTVNPSASATFVSERKQTVCIDQAASFQIQLSGEGPFKVDYEIVHNGKRKAQPPLENVAGNTVELPTPVLRDGGEYTVSLVSITDGLGCKEFLKDEAKISVRHQKPKVGFGLIEGRRTINVRDDTQVSLPMRLTGEGPWTVSYIDAEGQQHTAHPRLPNDHVQVAKSGMYELTEVSDSLCPGIVDDAAKGFQVDHIPRPDLRIANEEEYKIKGSDLYRSEVCEGDEDAVDVLFGGAPPWTVSYIESVKPLHGAVAPKNKDIRAAVNRASLRMDTSMAGTHEYKFVKLRDHNYDHSPRHFTPKTIHQTVHSRPSAAFTSPGKTYSFCSVESEGEEVIPVTLHGQPPFALEVEIKHQGTVKPELISWNDIASHSHNIRIPHSRLHLGKSSISLRRVSDARGCSRSLDSTTPRVQISVHDAPTVTSLEERSDYCVGDRLNFALSGVAPFTVLYNWNGQARKAAVASGNTFRRLAEKPGEFVITGLQDSASTCKSSTNITKHIHGMPSVRVSKGKDSYIDIHEGGQAEILFEFGGTPPFEFTYTRSANTEKHGKKAGQLLDMRSEVSDEYAMRIWASEEGTYEVVSIKDAHCSYAKPGVPDVKGSKRKKLGYY</sequence>
<feature type="domain" description="Nucleoporin POM152 immunoglobulin-like" evidence="2">
    <location>
        <begin position="567"/>
        <end position="670"/>
    </location>
</feature>
<feature type="region of interest" description="Disordered" evidence="1">
    <location>
        <begin position="1"/>
        <end position="53"/>
    </location>
</feature>
<feature type="domain" description="Nucleoporin POM152 Ig-like" evidence="4">
    <location>
        <begin position="770"/>
        <end position="853"/>
    </location>
</feature>
<evidence type="ECO:0000259" key="4">
    <source>
        <dbReference type="Pfam" id="PF24312"/>
    </source>
</evidence>
<accession>A0A139HAG5</accession>
<name>A0A139HAG5_9PEZI</name>
<protein>
    <recommendedName>
        <fullName evidence="9">Ig-like domain-containing protein</fullName>
    </recommendedName>
</protein>
<dbReference type="Pfam" id="PF24519">
    <property type="entry name" value="Ig-like_Pom152_1"/>
    <property type="match status" value="1"/>
</dbReference>
<dbReference type="Pfam" id="PF24097">
    <property type="entry name" value="TMD_POM152"/>
    <property type="match status" value="1"/>
</dbReference>
<dbReference type="PANTHER" id="PTHR28206">
    <property type="entry name" value="NUCLEOPORIN POM152"/>
    <property type="match status" value="1"/>
</dbReference>
<feature type="domain" description="Nucleoporin POM152 N-terminal transmembrane" evidence="3">
    <location>
        <begin position="64"/>
        <end position="149"/>
    </location>
</feature>
<reference evidence="7 8" key="1">
    <citation type="submission" date="2015-07" db="EMBL/GenBank/DDBJ databases">
        <title>Comparative genomics of the Sigatoka disease complex on banana suggests a link between parallel evolutionary changes in Pseudocercospora fijiensis and Pseudocercospora eumusae and increased virulence on the banana host.</title>
        <authorList>
            <person name="Chang T.-C."/>
            <person name="Salvucci A."/>
            <person name="Crous P.W."/>
            <person name="Stergiopoulos I."/>
        </authorList>
    </citation>
    <scope>NUCLEOTIDE SEQUENCE [LARGE SCALE GENOMIC DNA]</scope>
    <source>
        <strain evidence="7 8">CBS 114824</strain>
    </source>
</reference>
<dbReference type="Pfam" id="PF24527">
    <property type="entry name" value="Ig-like_Pom152_9"/>
    <property type="match status" value="1"/>
</dbReference>
<evidence type="ECO:0000313" key="8">
    <source>
        <dbReference type="Proteomes" id="UP000070133"/>
    </source>
</evidence>
<dbReference type="GO" id="GO:0070762">
    <property type="term" value="C:nuclear pore transmembrane ring"/>
    <property type="evidence" value="ECO:0007669"/>
    <property type="project" value="TreeGrafter"/>
</dbReference>
<dbReference type="EMBL" id="LFZN01000092">
    <property type="protein sequence ID" value="KXS99434.1"/>
    <property type="molecule type" value="Genomic_DNA"/>
</dbReference>
<evidence type="ECO:0000259" key="3">
    <source>
        <dbReference type="Pfam" id="PF24097"/>
    </source>
</evidence>
<evidence type="ECO:0000259" key="6">
    <source>
        <dbReference type="Pfam" id="PF24527"/>
    </source>
</evidence>
<feature type="domain" description="Nucleoporin POM152 first Ig-like" evidence="5">
    <location>
        <begin position="201"/>
        <end position="311"/>
    </location>
</feature>
<dbReference type="InterPro" id="IPR056542">
    <property type="entry name" value="Ig-like_POM152_1st"/>
</dbReference>
<feature type="domain" description="Nucleoporin POM152 Ig-like" evidence="4">
    <location>
        <begin position="458"/>
        <end position="563"/>
    </location>
</feature>
<keyword evidence="8" id="KW-1185">Reference proteome</keyword>
<dbReference type="PANTHER" id="PTHR28206:SF1">
    <property type="entry name" value="NUCLEOPORIN POM152"/>
    <property type="match status" value="1"/>
</dbReference>
<dbReference type="InterPro" id="IPR037701">
    <property type="entry name" value="Pom152"/>
</dbReference>
<comment type="caution">
    <text evidence="7">The sequence shown here is derived from an EMBL/GenBank/DDBJ whole genome shotgun (WGS) entry which is preliminary data.</text>
</comment>
<evidence type="ECO:0000259" key="2">
    <source>
        <dbReference type="Pfam" id="PF23664"/>
    </source>
</evidence>
<dbReference type="Pfam" id="PF23664">
    <property type="entry name" value="Ig_Pom152"/>
    <property type="match status" value="2"/>
</dbReference>
<evidence type="ECO:0008006" key="9">
    <source>
        <dbReference type="Google" id="ProtNLM"/>
    </source>
</evidence>